<feature type="binding site" evidence="15">
    <location>
        <position position="496"/>
    </location>
    <ligand>
        <name>Zn(2+)</name>
        <dbReference type="ChEBI" id="CHEBI:29105"/>
        <note>catalytic</note>
    </ligand>
</feature>
<evidence type="ECO:0000256" key="9">
    <source>
        <dbReference type="ARBA" id="ARBA00022723"/>
    </source>
</evidence>
<evidence type="ECO:0000256" key="10">
    <source>
        <dbReference type="ARBA" id="ARBA00022801"/>
    </source>
</evidence>
<dbReference type="PANTHER" id="PTHR23422">
    <property type="entry name" value="DIPEPTIDYL PEPTIDASE III-RELATED"/>
    <property type="match status" value="1"/>
</dbReference>
<evidence type="ECO:0000256" key="12">
    <source>
        <dbReference type="ARBA" id="ARBA00023049"/>
    </source>
</evidence>
<evidence type="ECO:0000256" key="11">
    <source>
        <dbReference type="ARBA" id="ARBA00022833"/>
    </source>
</evidence>
<dbReference type="GO" id="GO:0046872">
    <property type="term" value="F:metal ion binding"/>
    <property type="evidence" value="ECO:0007669"/>
    <property type="project" value="UniProtKB-KW"/>
</dbReference>
<feature type="binding site" evidence="15">
    <location>
        <position position="439"/>
    </location>
    <ligand>
        <name>Zn(2+)</name>
        <dbReference type="ChEBI" id="CHEBI:29105"/>
        <note>catalytic</note>
    </ligand>
</feature>
<evidence type="ECO:0000256" key="3">
    <source>
        <dbReference type="ARBA" id="ARBA00010200"/>
    </source>
</evidence>
<evidence type="ECO:0000256" key="6">
    <source>
        <dbReference type="ARBA" id="ARBA00022438"/>
    </source>
</evidence>
<dbReference type="GO" id="GO:0005737">
    <property type="term" value="C:cytoplasm"/>
    <property type="evidence" value="ECO:0007669"/>
    <property type="project" value="UniProtKB-SubCell"/>
</dbReference>
<dbReference type="OrthoDB" id="4694525at2759"/>
<dbReference type="GO" id="GO:0004177">
    <property type="term" value="F:aminopeptidase activity"/>
    <property type="evidence" value="ECO:0007669"/>
    <property type="project" value="UniProtKB-KW"/>
</dbReference>
<comment type="cofactor">
    <cofactor evidence="13 15">
        <name>Zn(2+)</name>
        <dbReference type="ChEBI" id="CHEBI:29105"/>
    </cofactor>
    <text evidence="13 15">Binds 1 zinc ion per subunit.</text>
</comment>
<dbReference type="InterPro" id="IPR039461">
    <property type="entry name" value="Peptidase_M49"/>
</dbReference>
<comment type="similarity">
    <text evidence="3 13">Belongs to the peptidase M49 family.</text>
</comment>
<keyword evidence="11 13" id="KW-0862">Zinc</keyword>
<keyword evidence="10 13" id="KW-0378">Hydrolase</keyword>
<evidence type="ECO:0000256" key="7">
    <source>
        <dbReference type="ARBA" id="ARBA00022490"/>
    </source>
</evidence>
<evidence type="ECO:0000256" key="14">
    <source>
        <dbReference type="PIRSR" id="PIRSR007828-1"/>
    </source>
</evidence>
<evidence type="ECO:0000256" key="15">
    <source>
        <dbReference type="PIRSR" id="PIRSR007828-2"/>
    </source>
</evidence>
<reference evidence="16" key="1">
    <citation type="submission" date="2019-08" db="EMBL/GenBank/DDBJ databases">
        <title>The genome of the North American firefly Photinus pyralis.</title>
        <authorList>
            <consortium name="Photinus pyralis genome working group"/>
            <person name="Fallon T.R."/>
            <person name="Sander Lower S.E."/>
            <person name="Weng J.-K."/>
        </authorList>
    </citation>
    <scope>NUCLEOTIDE SEQUENCE</scope>
    <source>
        <strain evidence="16">TRF0915ILg1</strain>
        <tissue evidence="16">Whole body</tissue>
    </source>
</reference>
<dbReference type="AlphaFoldDB" id="A0A8K0FW95"/>
<gene>
    <name evidence="16" type="ORF">ILUMI_25398</name>
</gene>
<dbReference type="GO" id="GO:0008239">
    <property type="term" value="F:dipeptidyl-peptidase activity"/>
    <property type="evidence" value="ECO:0007669"/>
    <property type="project" value="UniProtKB-UniRule"/>
</dbReference>
<dbReference type="GO" id="GO:0008235">
    <property type="term" value="F:metalloexopeptidase activity"/>
    <property type="evidence" value="ECO:0007669"/>
    <property type="project" value="InterPro"/>
</dbReference>
<dbReference type="EC" id="3.4.14.4" evidence="4 13"/>
<dbReference type="Gene3D" id="3.30.540.30">
    <property type="match status" value="3"/>
</dbReference>
<evidence type="ECO:0000256" key="4">
    <source>
        <dbReference type="ARBA" id="ARBA00012063"/>
    </source>
</evidence>
<keyword evidence="8 13" id="KW-0645">Protease</keyword>
<protein>
    <recommendedName>
        <fullName evidence="5 13">Dipeptidyl peptidase 3</fullName>
        <ecNumber evidence="4 13">3.4.14.4</ecNumber>
    </recommendedName>
    <alternativeName>
        <fullName evidence="13">Dipeptidyl aminopeptidase III</fullName>
    </alternativeName>
    <alternativeName>
        <fullName evidence="13">Dipeptidyl peptidase III</fullName>
    </alternativeName>
</protein>
<feature type="binding site" evidence="15">
    <location>
        <position position="444"/>
    </location>
    <ligand>
        <name>Zn(2+)</name>
        <dbReference type="ChEBI" id="CHEBI:29105"/>
        <note>catalytic</note>
    </ligand>
</feature>
<sequence length="704" mass="79260">MSGEVNRNQFVLPHDQPVVSLDVSAAFTQLTTMERLYAYNLSQAAWTGGLITLLQTSPESGAIFVLLHKLFNAQSPNKFRAAALAYGFSEGEINALYIYAAGVFTNAGNYKGFGDTKFVPGVEPSRLEQMLKLSPIWSELQAIWYWFNLKERLYDLREGHTCLGFPPHGCTTYFSANCGPVDSERVQKWLKKQNLEGYNTRCFKSEISNGQIEYEIRLASEECGDLIHDEEGKYVYRLVKGDYAPLLGKVITALEHALPYANQTEALMLQCYMKSFRTGSINEHKKGSKLWIQNRSPPIETYIGFIETYRDPAGVRGEFEGFVAAVNRPMSEKFSALVKNAEKLLGHLPWPKGFEKDHFLRPDFTSLDVITFAGSGIPAGINIPNYDDIRQTEGFKNVSLGNVIPASYQYTQTPFLSPHDAKLLRRWRVPAFELQVGLHELLGHGSGKLLRKDTDGTYNFSASLLNPITGEPISNCYFPGDTYDSRFGAMSSPYEECRAEAVGLYLSLDPNVLAIFGHKGKQAEDVSYVNWLSLVWAGAGRSLEMWEPGRGWLQAHAQARFVLTRVLMQAGVVKVIRSGKDDLHISLTRESIQGAGRNAISHFLLQMQIYKSTGDVEAAQNLFMHLSEVVEPWLSWRHIILAHKQPRNMLIQPNIVQMHGNVILRTYESSIEGLVHSWIERFTEPEPLYSAIIQLARADLHHFT</sequence>
<evidence type="ECO:0000256" key="5">
    <source>
        <dbReference type="ARBA" id="ARBA00014713"/>
    </source>
</evidence>
<keyword evidence="17" id="KW-1185">Reference proteome</keyword>
<dbReference type="EMBL" id="VTPC01090912">
    <property type="protein sequence ID" value="KAF2880770.1"/>
    <property type="molecule type" value="Genomic_DNA"/>
</dbReference>
<dbReference type="Pfam" id="PF03571">
    <property type="entry name" value="Peptidase_M49"/>
    <property type="match status" value="1"/>
</dbReference>
<keyword evidence="6 13" id="KW-0031">Aminopeptidase</keyword>
<proteinExistence type="inferred from homology"/>
<comment type="subcellular location">
    <subcellularLocation>
        <location evidence="2">Cytoplasm</location>
    </subcellularLocation>
</comment>
<dbReference type="InterPro" id="IPR005317">
    <property type="entry name" value="Dipeptidyl-peptase3"/>
</dbReference>
<evidence type="ECO:0000313" key="17">
    <source>
        <dbReference type="Proteomes" id="UP000801492"/>
    </source>
</evidence>
<dbReference type="PANTHER" id="PTHR23422:SF11">
    <property type="entry name" value="DIPEPTIDYL PEPTIDASE 3"/>
    <property type="match status" value="1"/>
</dbReference>
<dbReference type="Proteomes" id="UP000801492">
    <property type="component" value="Unassembled WGS sequence"/>
</dbReference>
<evidence type="ECO:0000256" key="13">
    <source>
        <dbReference type="PIRNR" id="PIRNR007828"/>
    </source>
</evidence>
<keyword evidence="12 13" id="KW-0482">Metalloprotease</keyword>
<evidence type="ECO:0000256" key="2">
    <source>
        <dbReference type="ARBA" id="ARBA00004496"/>
    </source>
</evidence>
<dbReference type="FunFam" id="3.30.540.30:FF:000001">
    <property type="entry name" value="Dipeptidyl peptidase 3"/>
    <property type="match status" value="1"/>
</dbReference>
<accession>A0A8K0FW95</accession>
<dbReference type="GO" id="GO:0006508">
    <property type="term" value="P:proteolysis"/>
    <property type="evidence" value="ECO:0007669"/>
    <property type="project" value="UniProtKB-KW"/>
</dbReference>
<dbReference type="FunFam" id="3.30.540.30:FF:000003">
    <property type="entry name" value="Dipeptidyl peptidase 3"/>
    <property type="match status" value="1"/>
</dbReference>
<name>A0A8K0FW95_IGNLU</name>
<evidence type="ECO:0000313" key="16">
    <source>
        <dbReference type="EMBL" id="KAF2880770.1"/>
    </source>
</evidence>
<evidence type="ECO:0000256" key="1">
    <source>
        <dbReference type="ARBA" id="ARBA00001336"/>
    </source>
</evidence>
<feature type="active site" evidence="14">
    <location>
        <position position="440"/>
    </location>
</feature>
<comment type="catalytic activity">
    <reaction evidence="1 13">
        <text>Release of an N-terminal dipeptide from a peptide comprising four or more residues, with broad specificity. Also acts on dipeptidyl 2-naphthylamides.</text>
        <dbReference type="EC" id="3.4.14.4"/>
    </reaction>
</comment>
<keyword evidence="7 13" id="KW-0963">Cytoplasm</keyword>
<organism evidence="16 17">
    <name type="scientific">Ignelater luminosus</name>
    <name type="common">Cucubano</name>
    <name type="synonym">Pyrophorus luminosus</name>
    <dbReference type="NCBI Taxonomy" id="2038154"/>
    <lineage>
        <taxon>Eukaryota</taxon>
        <taxon>Metazoa</taxon>
        <taxon>Ecdysozoa</taxon>
        <taxon>Arthropoda</taxon>
        <taxon>Hexapoda</taxon>
        <taxon>Insecta</taxon>
        <taxon>Pterygota</taxon>
        <taxon>Neoptera</taxon>
        <taxon>Endopterygota</taxon>
        <taxon>Coleoptera</taxon>
        <taxon>Polyphaga</taxon>
        <taxon>Elateriformia</taxon>
        <taxon>Elateroidea</taxon>
        <taxon>Elateridae</taxon>
        <taxon>Agrypninae</taxon>
        <taxon>Pyrophorini</taxon>
        <taxon>Ignelater</taxon>
    </lineage>
</organism>
<evidence type="ECO:0000256" key="8">
    <source>
        <dbReference type="ARBA" id="ARBA00022670"/>
    </source>
</evidence>
<dbReference type="PIRSF" id="PIRSF007828">
    <property type="entry name" value="Dipeptidyl-peptidase_III"/>
    <property type="match status" value="1"/>
</dbReference>
<keyword evidence="9 13" id="KW-0479">Metal-binding</keyword>
<comment type="caution">
    <text evidence="16">The sequence shown here is derived from an EMBL/GenBank/DDBJ whole genome shotgun (WGS) entry which is preliminary data.</text>
</comment>